<keyword evidence="3" id="KW-1185">Reference proteome</keyword>
<protein>
    <submittedName>
        <fullName evidence="2">Uncharacterized protein</fullName>
    </submittedName>
</protein>
<evidence type="ECO:0000313" key="2">
    <source>
        <dbReference type="EMBL" id="KAH0566194.1"/>
    </source>
</evidence>
<dbReference type="EMBL" id="JAGHQM010000026">
    <property type="protein sequence ID" value="KAH0566194.1"/>
    <property type="molecule type" value="Genomic_DNA"/>
</dbReference>
<proteinExistence type="predicted"/>
<sequence length="102" mass="10563">MPLALTPWPKAASQSVPTPKAVPPKVSPLHSWSKSNPVPSAIAPYGKMFGGGLEKPNCSGIGILADAALKFPWGDAVLAQRQDGPGRTQPFANNSDADGLNC</sequence>
<reference evidence="2" key="1">
    <citation type="submission" date="2021-03" db="EMBL/GenBank/DDBJ databases">
        <title>Comparative genomics and phylogenomic investigation of the class Geoglossomycetes provide insights into ecological specialization and systematics.</title>
        <authorList>
            <person name="Melie T."/>
            <person name="Pirro S."/>
            <person name="Miller A.N."/>
            <person name="Quandt A."/>
        </authorList>
    </citation>
    <scope>NUCLEOTIDE SEQUENCE</scope>
    <source>
        <strain evidence="2">CAQ_001_2017</strain>
    </source>
</reference>
<organism evidence="2 3">
    <name type="scientific">Trichoglossum hirsutum</name>
    <dbReference type="NCBI Taxonomy" id="265104"/>
    <lineage>
        <taxon>Eukaryota</taxon>
        <taxon>Fungi</taxon>
        <taxon>Dikarya</taxon>
        <taxon>Ascomycota</taxon>
        <taxon>Pezizomycotina</taxon>
        <taxon>Geoglossomycetes</taxon>
        <taxon>Geoglossales</taxon>
        <taxon>Geoglossaceae</taxon>
        <taxon>Trichoglossum</taxon>
    </lineage>
</organism>
<dbReference type="AlphaFoldDB" id="A0A9P8LJ15"/>
<dbReference type="Proteomes" id="UP000750711">
    <property type="component" value="Unassembled WGS sequence"/>
</dbReference>
<feature type="region of interest" description="Disordered" evidence="1">
    <location>
        <begin position="1"/>
        <end position="33"/>
    </location>
</feature>
<name>A0A9P8LJ15_9PEZI</name>
<gene>
    <name evidence="2" type="ORF">GP486_000408</name>
</gene>
<evidence type="ECO:0000256" key="1">
    <source>
        <dbReference type="SAM" id="MobiDB-lite"/>
    </source>
</evidence>
<comment type="caution">
    <text evidence="2">The sequence shown here is derived from an EMBL/GenBank/DDBJ whole genome shotgun (WGS) entry which is preliminary data.</text>
</comment>
<feature type="region of interest" description="Disordered" evidence="1">
    <location>
        <begin position="80"/>
        <end position="102"/>
    </location>
</feature>
<accession>A0A9P8LJ15</accession>
<evidence type="ECO:0000313" key="3">
    <source>
        <dbReference type="Proteomes" id="UP000750711"/>
    </source>
</evidence>